<dbReference type="Proteomes" id="UP000681162">
    <property type="component" value="Unassembled WGS sequence"/>
</dbReference>
<dbReference type="InterPro" id="IPR000515">
    <property type="entry name" value="MetI-like"/>
</dbReference>
<name>A0A919XSM4_9BACL</name>
<keyword evidence="4 7" id="KW-0812">Transmembrane</keyword>
<dbReference type="SUPFAM" id="SSF161098">
    <property type="entry name" value="MetI-like"/>
    <property type="match status" value="1"/>
</dbReference>
<feature type="transmembrane region" description="Helical" evidence="7">
    <location>
        <begin position="12"/>
        <end position="38"/>
    </location>
</feature>
<gene>
    <name evidence="9" type="primary">msmG</name>
    <name evidence="9" type="ORF">J41TS12_05660</name>
</gene>
<organism evidence="9 10">
    <name type="scientific">Paenibacillus antibioticophila</name>
    <dbReference type="NCBI Taxonomy" id="1274374"/>
    <lineage>
        <taxon>Bacteria</taxon>
        <taxon>Bacillati</taxon>
        <taxon>Bacillota</taxon>
        <taxon>Bacilli</taxon>
        <taxon>Bacillales</taxon>
        <taxon>Paenibacillaceae</taxon>
        <taxon>Paenibacillus</taxon>
    </lineage>
</organism>
<evidence type="ECO:0000313" key="9">
    <source>
        <dbReference type="EMBL" id="GIO35705.1"/>
    </source>
</evidence>
<dbReference type="PANTHER" id="PTHR43744:SF3">
    <property type="entry name" value="LACTOSE TRANSPORT SYSTEM PERMEASE PROTEIN LACG"/>
    <property type="match status" value="1"/>
</dbReference>
<evidence type="ECO:0000256" key="6">
    <source>
        <dbReference type="ARBA" id="ARBA00023136"/>
    </source>
</evidence>
<dbReference type="EMBL" id="BORR01000002">
    <property type="protein sequence ID" value="GIO35705.1"/>
    <property type="molecule type" value="Genomic_DNA"/>
</dbReference>
<sequence>MMGFSRKLTIRNYIVEGFLLLSSLLILLPVMIMIIGSFKTSAEVLDFSLKFPQKWMFSNYMTVFREGGIGRAFLNSVVITGISSVINIVASSAASFILARRETKFANTLYMYFFMGLIAPMSTITTIRIVQWMGFYGSVTSVILIYASLNTAFSVFLYSGFIKTIPKALDEVAFLEGAGVFSVFFRIVTPLILPVNATVAIMVFMSVWNDITIPLYFLTDSSTWTMPLSIYNFYGKFSRDWNLIFANLVLTSLPVFILYLFGQKYIVSGLTAGAVKG</sequence>
<evidence type="ECO:0000313" key="10">
    <source>
        <dbReference type="Proteomes" id="UP000681162"/>
    </source>
</evidence>
<dbReference type="PROSITE" id="PS50928">
    <property type="entry name" value="ABC_TM1"/>
    <property type="match status" value="1"/>
</dbReference>
<dbReference type="GO" id="GO:0005886">
    <property type="term" value="C:plasma membrane"/>
    <property type="evidence" value="ECO:0007669"/>
    <property type="project" value="UniProtKB-SubCell"/>
</dbReference>
<dbReference type="PANTHER" id="PTHR43744">
    <property type="entry name" value="ABC TRANSPORTER PERMEASE PROTEIN MG189-RELATED-RELATED"/>
    <property type="match status" value="1"/>
</dbReference>
<dbReference type="Pfam" id="PF00528">
    <property type="entry name" value="BPD_transp_1"/>
    <property type="match status" value="1"/>
</dbReference>
<reference evidence="9 10" key="1">
    <citation type="submission" date="2021-03" db="EMBL/GenBank/DDBJ databases">
        <title>Antimicrobial resistance genes in bacteria isolated from Japanese honey, and their potential for conferring macrolide and lincosamide resistance in the American foulbrood pathogen Paenibacillus larvae.</title>
        <authorList>
            <person name="Okamoto M."/>
            <person name="Kumagai M."/>
            <person name="Kanamori H."/>
            <person name="Takamatsu D."/>
        </authorList>
    </citation>
    <scope>NUCLEOTIDE SEQUENCE [LARGE SCALE GENOMIC DNA]</scope>
    <source>
        <strain evidence="9 10">J41TS12</strain>
    </source>
</reference>
<evidence type="ECO:0000256" key="3">
    <source>
        <dbReference type="ARBA" id="ARBA00022475"/>
    </source>
</evidence>
<comment type="caution">
    <text evidence="9">The sequence shown here is derived from an EMBL/GenBank/DDBJ whole genome shotgun (WGS) entry which is preliminary data.</text>
</comment>
<feature type="transmembrane region" description="Helical" evidence="7">
    <location>
        <begin position="135"/>
        <end position="161"/>
    </location>
</feature>
<evidence type="ECO:0000256" key="1">
    <source>
        <dbReference type="ARBA" id="ARBA00004651"/>
    </source>
</evidence>
<dbReference type="AlphaFoldDB" id="A0A919XSM4"/>
<dbReference type="InterPro" id="IPR035906">
    <property type="entry name" value="MetI-like_sf"/>
</dbReference>
<accession>A0A919XSM4</accession>
<evidence type="ECO:0000256" key="2">
    <source>
        <dbReference type="ARBA" id="ARBA00022448"/>
    </source>
</evidence>
<feature type="transmembrane region" description="Helical" evidence="7">
    <location>
        <begin position="72"/>
        <end position="97"/>
    </location>
</feature>
<keyword evidence="5 7" id="KW-1133">Transmembrane helix</keyword>
<dbReference type="Gene3D" id="1.10.3720.10">
    <property type="entry name" value="MetI-like"/>
    <property type="match status" value="1"/>
</dbReference>
<comment type="subcellular location">
    <subcellularLocation>
        <location evidence="1 7">Cell membrane</location>
        <topology evidence="1 7">Multi-pass membrane protein</topology>
    </subcellularLocation>
</comment>
<keyword evidence="10" id="KW-1185">Reference proteome</keyword>
<evidence type="ECO:0000256" key="5">
    <source>
        <dbReference type="ARBA" id="ARBA00022989"/>
    </source>
</evidence>
<dbReference type="CDD" id="cd06261">
    <property type="entry name" value="TM_PBP2"/>
    <property type="match status" value="1"/>
</dbReference>
<evidence type="ECO:0000259" key="8">
    <source>
        <dbReference type="PROSITE" id="PS50928"/>
    </source>
</evidence>
<feature type="transmembrane region" description="Helical" evidence="7">
    <location>
        <begin position="109"/>
        <end position="129"/>
    </location>
</feature>
<feature type="domain" description="ABC transmembrane type-1" evidence="8">
    <location>
        <begin position="73"/>
        <end position="262"/>
    </location>
</feature>
<feature type="transmembrane region" description="Helical" evidence="7">
    <location>
        <begin position="240"/>
        <end position="261"/>
    </location>
</feature>
<keyword evidence="2 7" id="KW-0813">Transport</keyword>
<evidence type="ECO:0000256" key="4">
    <source>
        <dbReference type="ARBA" id="ARBA00022692"/>
    </source>
</evidence>
<comment type="similarity">
    <text evidence="7">Belongs to the binding-protein-dependent transport system permease family.</text>
</comment>
<proteinExistence type="inferred from homology"/>
<keyword evidence="6 7" id="KW-0472">Membrane</keyword>
<dbReference type="GO" id="GO:0055085">
    <property type="term" value="P:transmembrane transport"/>
    <property type="evidence" value="ECO:0007669"/>
    <property type="project" value="InterPro"/>
</dbReference>
<evidence type="ECO:0000256" key="7">
    <source>
        <dbReference type="RuleBase" id="RU363032"/>
    </source>
</evidence>
<protein>
    <submittedName>
        <fullName evidence="9">ABC transporter permease</fullName>
    </submittedName>
</protein>
<keyword evidence="3" id="KW-1003">Cell membrane</keyword>